<dbReference type="AlphaFoldDB" id="A0A316W2M8"/>
<dbReference type="GO" id="GO:0005975">
    <property type="term" value="P:carbohydrate metabolic process"/>
    <property type="evidence" value="ECO:0007669"/>
    <property type="project" value="InterPro"/>
</dbReference>
<evidence type="ECO:0000256" key="6">
    <source>
        <dbReference type="ARBA" id="ARBA00022777"/>
    </source>
</evidence>
<feature type="region of interest" description="Disordered" evidence="10">
    <location>
        <begin position="1"/>
        <end position="24"/>
    </location>
</feature>
<name>A0A316W2M8_9BASI</name>
<feature type="region of interest" description="Disordered" evidence="10">
    <location>
        <begin position="406"/>
        <end position="425"/>
    </location>
</feature>
<dbReference type="SUPFAM" id="SSF52540">
    <property type="entry name" value="P-loop containing nucleoside triphosphate hydrolases"/>
    <property type="match status" value="1"/>
</dbReference>
<accession>A0A316W2M8</accession>
<organism evidence="11 12">
    <name type="scientific">Ceraceosorus guamensis</name>
    <dbReference type="NCBI Taxonomy" id="1522189"/>
    <lineage>
        <taxon>Eukaryota</taxon>
        <taxon>Fungi</taxon>
        <taxon>Dikarya</taxon>
        <taxon>Basidiomycota</taxon>
        <taxon>Ustilaginomycotina</taxon>
        <taxon>Exobasidiomycetes</taxon>
        <taxon>Ceraceosorales</taxon>
        <taxon>Ceraceosoraceae</taxon>
        <taxon>Ceraceosorus</taxon>
    </lineage>
</organism>
<keyword evidence="12" id="KW-1185">Reference proteome</keyword>
<evidence type="ECO:0000256" key="9">
    <source>
        <dbReference type="ARBA" id="ARBA00048090"/>
    </source>
</evidence>
<keyword evidence="7" id="KW-0067">ATP-binding</keyword>
<dbReference type="FunCoup" id="A0A316W2M8">
    <property type="interactions" value="513"/>
</dbReference>
<dbReference type="Gene3D" id="3.40.50.300">
    <property type="entry name" value="P-loop containing nucleotide triphosphate hydrolases"/>
    <property type="match status" value="2"/>
</dbReference>
<dbReference type="InParanoid" id="A0A316W2M8"/>
<dbReference type="GO" id="GO:0016787">
    <property type="term" value="F:hydrolase activity"/>
    <property type="evidence" value="ECO:0007669"/>
    <property type="project" value="UniProtKB-KW"/>
</dbReference>
<proteinExistence type="inferred from homology"/>
<evidence type="ECO:0000256" key="8">
    <source>
        <dbReference type="ARBA" id="ARBA00029835"/>
    </source>
</evidence>
<dbReference type="EC" id="2.7.1.12" evidence="3"/>
<comment type="pathway">
    <text evidence="1">Carbohydrate acid metabolism; D-gluconate degradation.</text>
</comment>
<dbReference type="InterPro" id="IPR031322">
    <property type="entry name" value="Shikimate/glucono_kinase"/>
</dbReference>
<dbReference type="CDD" id="cd02021">
    <property type="entry name" value="GntK"/>
    <property type="match status" value="1"/>
</dbReference>
<dbReference type="GO" id="GO:0005524">
    <property type="term" value="F:ATP binding"/>
    <property type="evidence" value="ECO:0007669"/>
    <property type="project" value="UniProtKB-KW"/>
</dbReference>
<feature type="compositionally biased region" description="Polar residues" evidence="10">
    <location>
        <begin position="1"/>
        <end position="15"/>
    </location>
</feature>
<evidence type="ECO:0000256" key="7">
    <source>
        <dbReference type="ARBA" id="ARBA00022840"/>
    </source>
</evidence>
<feature type="compositionally biased region" description="Acidic residues" evidence="10">
    <location>
        <begin position="468"/>
        <end position="483"/>
    </location>
</feature>
<sequence length="483" mass="52614">MAQAQQASLQHRQPGSGSGSGGEAQLCSSALRICQDALQQRDRDEEVDGRGSQDEGQAILFIVMGVSGSGKSTLGQHLACALQCAFLDADDLHSPRNVAKMSRGEALEDGDRWDWLKSVREEGVRVARRGLQGAGHAISQKRVAEADGEKGEEMEMDMDMEVTKRRELAEVRETAGLRQEQHPHPHPHSHPQVEHHDASSSPHDSLHTLAASKISAYSSLAPRSSSNERRANCAVIACSALKRIYRDILRGGASNKSANVRTYHLYLRVAPSELHRRLTHRRGHFMKDVLLNSQLDTLQEPTHQDEADCFVLGADEHATSGASSQLRKEQREQRDLKAKVELMLDRDILAQLGRASSTSSPPTATASGTTSTNSNCKSSSTTQQQPKAQAKLLHAQNLSLPLSVSSFPTSSTSANRSTDTSALESLSRALEELQTDLNARLTEVKEMLEGAGGEKSTHSGFFGKGAAEEEEEDEEDEEGDMKE</sequence>
<dbReference type="InterPro" id="IPR027417">
    <property type="entry name" value="P-loop_NTPase"/>
</dbReference>
<feature type="compositionally biased region" description="Basic and acidic residues" evidence="10">
    <location>
        <begin position="142"/>
        <end position="153"/>
    </location>
</feature>
<feature type="region of interest" description="Disordered" evidence="10">
    <location>
        <begin position="136"/>
        <end position="155"/>
    </location>
</feature>
<feature type="compositionally biased region" description="Low complexity" evidence="10">
    <location>
        <begin position="355"/>
        <end position="382"/>
    </location>
</feature>
<evidence type="ECO:0000256" key="2">
    <source>
        <dbReference type="ARBA" id="ARBA00008420"/>
    </source>
</evidence>
<feature type="region of interest" description="Disordered" evidence="10">
    <location>
        <begin position="352"/>
        <end position="390"/>
    </location>
</feature>
<evidence type="ECO:0000256" key="4">
    <source>
        <dbReference type="ARBA" id="ARBA00022679"/>
    </source>
</evidence>
<keyword evidence="5" id="KW-0547">Nucleotide-binding</keyword>
<dbReference type="RefSeq" id="XP_025371286.1">
    <property type="nucleotide sequence ID" value="XM_025515960.1"/>
</dbReference>
<evidence type="ECO:0000256" key="5">
    <source>
        <dbReference type="ARBA" id="ARBA00022741"/>
    </source>
</evidence>
<dbReference type="PANTHER" id="PTHR43442">
    <property type="entry name" value="GLUCONOKINASE-RELATED"/>
    <property type="match status" value="1"/>
</dbReference>
<keyword evidence="6" id="KW-0418">Kinase</keyword>
<evidence type="ECO:0000313" key="12">
    <source>
        <dbReference type="Proteomes" id="UP000245783"/>
    </source>
</evidence>
<comment type="catalytic activity">
    <reaction evidence="9">
        <text>D-gluconate + ATP = 6-phospho-D-gluconate + ADP + H(+)</text>
        <dbReference type="Rhea" id="RHEA:19433"/>
        <dbReference type="ChEBI" id="CHEBI:15378"/>
        <dbReference type="ChEBI" id="CHEBI:18391"/>
        <dbReference type="ChEBI" id="CHEBI:30616"/>
        <dbReference type="ChEBI" id="CHEBI:58759"/>
        <dbReference type="ChEBI" id="CHEBI:456216"/>
        <dbReference type="EC" id="2.7.1.12"/>
    </reaction>
</comment>
<dbReference type="Pfam" id="PF01202">
    <property type="entry name" value="SKI"/>
    <property type="match status" value="1"/>
</dbReference>
<dbReference type="UniPathway" id="UPA00792"/>
<feature type="region of interest" description="Disordered" evidence="10">
    <location>
        <begin position="176"/>
        <end position="205"/>
    </location>
</feature>
<dbReference type="GeneID" id="37037830"/>
<feature type="region of interest" description="Disordered" evidence="10">
    <location>
        <begin position="448"/>
        <end position="483"/>
    </location>
</feature>
<dbReference type="EMBL" id="KZ819363">
    <property type="protein sequence ID" value="PWN44126.1"/>
    <property type="molecule type" value="Genomic_DNA"/>
</dbReference>
<gene>
    <name evidence="11" type="ORF">IE81DRAFT_345832</name>
</gene>
<evidence type="ECO:0000256" key="1">
    <source>
        <dbReference type="ARBA" id="ARBA00004875"/>
    </source>
</evidence>
<evidence type="ECO:0000256" key="3">
    <source>
        <dbReference type="ARBA" id="ARBA00012054"/>
    </source>
</evidence>
<keyword evidence="4" id="KW-0808">Transferase</keyword>
<keyword evidence="11" id="KW-0378">Hydrolase</keyword>
<dbReference type="GO" id="GO:0005737">
    <property type="term" value="C:cytoplasm"/>
    <property type="evidence" value="ECO:0007669"/>
    <property type="project" value="TreeGrafter"/>
</dbReference>
<dbReference type="GO" id="GO:0046316">
    <property type="term" value="F:gluconokinase activity"/>
    <property type="evidence" value="ECO:0007669"/>
    <property type="project" value="UniProtKB-EC"/>
</dbReference>
<protein>
    <recommendedName>
        <fullName evidence="3">gluconokinase</fullName>
        <ecNumber evidence="3">2.7.1.12</ecNumber>
    </recommendedName>
    <alternativeName>
        <fullName evidence="8">Gluconate kinase</fullName>
    </alternativeName>
</protein>
<dbReference type="Proteomes" id="UP000245783">
    <property type="component" value="Unassembled WGS sequence"/>
</dbReference>
<dbReference type="InterPro" id="IPR006001">
    <property type="entry name" value="Therm_gnt_kin"/>
</dbReference>
<reference evidence="11 12" key="1">
    <citation type="journal article" date="2018" name="Mol. Biol. Evol.">
        <title>Broad Genomic Sampling Reveals a Smut Pathogenic Ancestry of the Fungal Clade Ustilaginomycotina.</title>
        <authorList>
            <person name="Kijpornyongpan T."/>
            <person name="Mondo S.J."/>
            <person name="Barry K."/>
            <person name="Sandor L."/>
            <person name="Lee J."/>
            <person name="Lipzen A."/>
            <person name="Pangilinan J."/>
            <person name="LaButti K."/>
            <person name="Hainaut M."/>
            <person name="Henrissat B."/>
            <person name="Grigoriev I.V."/>
            <person name="Spatafora J.W."/>
            <person name="Aime M.C."/>
        </authorList>
    </citation>
    <scope>NUCLEOTIDE SEQUENCE [LARGE SCALE GENOMIC DNA]</scope>
    <source>
        <strain evidence="11 12">MCA 4658</strain>
    </source>
</reference>
<evidence type="ECO:0000313" key="11">
    <source>
        <dbReference type="EMBL" id="PWN44126.1"/>
    </source>
</evidence>
<dbReference type="OrthoDB" id="275177at2759"/>
<dbReference type="STRING" id="1522189.A0A316W2M8"/>
<evidence type="ECO:0000256" key="10">
    <source>
        <dbReference type="SAM" id="MobiDB-lite"/>
    </source>
</evidence>
<dbReference type="PANTHER" id="PTHR43442:SF3">
    <property type="entry name" value="GLUCONOKINASE-RELATED"/>
    <property type="match status" value="1"/>
</dbReference>
<comment type="similarity">
    <text evidence="2">Belongs to the gluconokinase GntK/GntV family.</text>
</comment>